<name>A0A7J7Y8S9_PIPKU</name>
<keyword evidence="11" id="KW-1185">Reference proteome</keyword>
<dbReference type="PANTHER" id="PTHR23074">
    <property type="entry name" value="AAA DOMAIN-CONTAINING"/>
    <property type="match status" value="1"/>
</dbReference>
<dbReference type="SUPFAM" id="SSF52540">
    <property type="entry name" value="P-loop containing nucleoside triphosphate hydrolases"/>
    <property type="match status" value="1"/>
</dbReference>
<evidence type="ECO:0000256" key="6">
    <source>
        <dbReference type="ARBA" id="ARBA00023212"/>
    </source>
</evidence>
<keyword evidence="4" id="KW-0547">Nucleotide-binding</keyword>
<comment type="caution">
    <text evidence="10">The sequence shown here is derived from an EMBL/GenBank/DDBJ whole genome shotgun (WGS) entry which is preliminary data.</text>
</comment>
<keyword evidence="7" id="KW-0413">Isomerase</keyword>
<accession>A0A7J7Y8S9</accession>
<dbReference type="EMBL" id="JACAGB010000006">
    <property type="protein sequence ID" value="KAF6358363.1"/>
    <property type="molecule type" value="Genomic_DNA"/>
</dbReference>
<evidence type="ECO:0000256" key="1">
    <source>
        <dbReference type="ARBA" id="ARBA00004186"/>
    </source>
</evidence>
<dbReference type="Pfam" id="PF00004">
    <property type="entry name" value="AAA"/>
    <property type="match status" value="1"/>
</dbReference>
<dbReference type="GO" id="GO:0005874">
    <property type="term" value="C:microtubule"/>
    <property type="evidence" value="ECO:0007669"/>
    <property type="project" value="UniProtKB-KW"/>
</dbReference>
<evidence type="ECO:0000256" key="2">
    <source>
        <dbReference type="ARBA" id="ARBA00022490"/>
    </source>
</evidence>
<proteinExistence type="predicted"/>
<dbReference type="SMART" id="SM00667">
    <property type="entry name" value="LisH"/>
    <property type="match status" value="1"/>
</dbReference>
<evidence type="ECO:0000256" key="4">
    <source>
        <dbReference type="ARBA" id="ARBA00022741"/>
    </source>
</evidence>
<organism evidence="10 11">
    <name type="scientific">Pipistrellus kuhlii</name>
    <name type="common">Kuhl's pipistrelle</name>
    <dbReference type="NCBI Taxonomy" id="59472"/>
    <lineage>
        <taxon>Eukaryota</taxon>
        <taxon>Metazoa</taxon>
        <taxon>Chordata</taxon>
        <taxon>Craniata</taxon>
        <taxon>Vertebrata</taxon>
        <taxon>Euteleostomi</taxon>
        <taxon>Mammalia</taxon>
        <taxon>Eutheria</taxon>
        <taxon>Laurasiatheria</taxon>
        <taxon>Chiroptera</taxon>
        <taxon>Yangochiroptera</taxon>
        <taxon>Vespertilionidae</taxon>
        <taxon>Pipistrellus</taxon>
    </lineage>
</organism>
<gene>
    <name evidence="10" type="ORF">mPipKuh1_006969</name>
</gene>
<dbReference type="InterPro" id="IPR003593">
    <property type="entry name" value="AAA+_ATPase"/>
</dbReference>
<dbReference type="FunFam" id="3.40.50.300:FF:002850">
    <property type="entry name" value="Katanin p60 ATPase-containing subunit A-like 2"/>
    <property type="match status" value="1"/>
</dbReference>
<feature type="region of interest" description="Disordered" evidence="8">
    <location>
        <begin position="130"/>
        <end position="151"/>
    </location>
</feature>
<reference evidence="10 11" key="1">
    <citation type="journal article" date="2020" name="Nature">
        <title>Six reference-quality genomes reveal evolution of bat adaptations.</title>
        <authorList>
            <person name="Jebb D."/>
            <person name="Huang Z."/>
            <person name="Pippel M."/>
            <person name="Hughes G.M."/>
            <person name="Lavrichenko K."/>
            <person name="Devanna P."/>
            <person name="Winkler S."/>
            <person name="Jermiin L.S."/>
            <person name="Skirmuntt E.C."/>
            <person name="Katzourakis A."/>
            <person name="Burkitt-Gray L."/>
            <person name="Ray D.A."/>
            <person name="Sullivan K.A.M."/>
            <person name="Roscito J.G."/>
            <person name="Kirilenko B.M."/>
            <person name="Davalos L.M."/>
            <person name="Corthals A.P."/>
            <person name="Power M.L."/>
            <person name="Jones G."/>
            <person name="Ransome R.D."/>
            <person name="Dechmann D.K.N."/>
            <person name="Locatelli A.G."/>
            <person name="Puechmaille S.J."/>
            <person name="Fedrigo O."/>
            <person name="Jarvis E.D."/>
            <person name="Hiller M."/>
            <person name="Vernes S.C."/>
            <person name="Myers E.W."/>
            <person name="Teeling E.C."/>
        </authorList>
    </citation>
    <scope>NUCLEOTIDE SEQUENCE [LARGE SCALE GENOMIC DNA]</scope>
    <source>
        <strain evidence="10">MPipKuh1</strain>
        <tissue evidence="10">Flight muscle</tissue>
    </source>
</reference>
<dbReference type="SMART" id="SM00382">
    <property type="entry name" value="AAA"/>
    <property type="match status" value="1"/>
</dbReference>
<dbReference type="GO" id="GO:0005524">
    <property type="term" value="F:ATP binding"/>
    <property type="evidence" value="ECO:0007669"/>
    <property type="project" value="UniProtKB-KW"/>
</dbReference>
<dbReference type="Gene3D" id="3.40.50.300">
    <property type="entry name" value="P-loop containing nucleotide triphosphate hydrolases"/>
    <property type="match status" value="1"/>
</dbReference>
<dbReference type="InterPro" id="IPR006594">
    <property type="entry name" value="LisH"/>
</dbReference>
<keyword evidence="6" id="KW-0206">Cytoskeleton</keyword>
<evidence type="ECO:0000259" key="9">
    <source>
        <dbReference type="SMART" id="SM00382"/>
    </source>
</evidence>
<dbReference type="InterPro" id="IPR003959">
    <property type="entry name" value="ATPase_AAA_core"/>
</dbReference>
<sequence>MELSYQTIKVTHQAREACKVRTEARRKNLLILILHHLTQEGYIDTANALEQETQLGLRRFEVCDNVDLETILMDYESYYFIKFQKYPKIIKKASDTAENNIPPRSGGKARRMMNDSCQNLPMISQLRPRSKTMMGKPGEAKPLHKEHPKQEVVSNTGMENADFGLNISGITRGRGGENVRPQKGQIIDFRGLLTDAIKGATNELGSNSFECNPDPAERLLKPLSAFIGMNSEMRELATVVSRDIYLHNPNIKWDDIIGLDAAKQLVKEAVVYPIRYPQLFTGILSPWKGLLLYGPPGTGKTLLAKAVATECKTTFFNISASTIVSKWRGDSEKLVRVLFELARYHAPSTIFLDELESVMSQRGESMKEAFG</sequence>
<dbReference type="Proteomes" id="UP000558488">
    <property type="component" value="Unassembled WGS sequence"/>
</dbReference>
<protein>
    <submittedName>
        <fullName evidence="10">Katanin catalytic subunit A1 like 2</fullName>
    </submittedName>
</protein>
<dbReference type="InterPro" id="IPR027417">
    <property type="entry name" value="P-loop_NTPase"/>
</dbReference>
<comment type="subcellular location">
    <subcellularLocation>
        <location evidence="1">Cytoplasm</location>
        <location evidence="1">Cytoskeleton</location>
        <location evidence="1">Spindle</location>
    </subcellularLocation>
</comment>
<dbReference type="GO" id="GO:0005819">
    <property type="term" value="C:spindle"/>
    <property type="evidence" value="ECO:0007669"/>
    <property type="project" value="UniProtKB-SubCell"/>
</dbReference>
<dbReference type="GO" id="GO:0016887">
    <property type="term" value="F:ATP hydrolysis activity"/>
    <property type="evidence" value="ECO:0007669"/>
    <property type="project" value="InterPro"/>
</dbReference>
<evidence type="ECO:0000256" key="5">
    <source>
        <dbReference type="ARBA" id="ARBA00022840"/>
    </source>
</evidence>
<keyword evidence="3" id="KW-0493">Microtubule</keyword>
<feature type="compositionally biased region" description="Basic and acidic residues" evidence="8">
    <location>
        <begin position="138"/>
        <end position="150"/>
    </location>
</feature>
<dbReference type="PROSITE" id="PS50896">
    <property type="entry name" value="LISH"/>
    <property type="match status" value="1"/>
</dbReference>
<evidence type="ECO:0000256" key="8">
    <source>
        <dbReference type="SAM" id="MobiDB-lite"/>
    </source>
</evidence>
<evidence type="ECO:0000256" key="7">
    <source>
        <dbReference type="ARBA" id="ARBA00023235"/>
    </source>
</evidence>
<dbReference type="PANTHER" id="PTHR23074:SF78">
    <property type="entry name" value="KATANIN P60 ATPASE-CONTAINING SUBUNIT A-LIKE 2"/>
    <property type="match status" value="1"/>
</dbReference>
<dbReference type="InterPro" id="IPR050304">
    <property type="entry name" value="MT-severing_AAA_ATPase"/>
</dbReference>
<feature type="domain" description="AAA+ ATPase" evidence="9">
    <location>
        <begin position="286"/>
        <end position="371"/>
    </location>
</feature>
<evidence type="ECO:0000313" key="10">
    <source>
        <dbReference type="EMBL" id="KAF6358363.1"/>
    </source>
</evidence>
<keyword evidence="5" id="KW-0067">ATP-binding</keyword>
<dbReference type="GO" id="GO:0016853">
    <property type="term" value="F:isomerase activity"/>
    <property type="evidence" value="ECO:0007669"/>
    <property type="project" value="UniProtKB-KW"/>
</dbReference>
<evidence type="ECO:0000256" key="3">
    <source>
        <dbReference type="ARBA" id="ARBA00022701"/>
    </source>
</evidence>
<evidence type="ECO:0000313" key="11">
    <source>
        <dbReference type="Proteomes" id="UP000558488"/>
    </source>
</evidence>
<dbReference type="AlphaFoldDB" id="A0A7J7Y8S9"/>
<keyword evidence="2" id="KW-0963">Cytoplasm</keyword>